<feature type="region of interest" description="Disordered" evidence="7">
    <location>
        <begin position="304"/>
        <end position="330"/>
    </location>
</feature>
<evidence type="ECO:0000259" key="9">
    <source>
        <dbReference type="Pfam" id="PF02096"/>
    </source>
</evidence>
<protein>
    <recommendedName>
        <fullName evidence="9">Membrane insertase YidC/Oxa/ALB C-terminal domain-containing protein</fullName>
    </recommendedName>
</protein>
<gene>
    <name evidence="10" type="ORF">NEOLEDRAFT_1122797</name>
</gene>
<evidence type="ECO:0000256" key="7">
    <source>
        <dbReference type="SAM" id="MobiDB-lite"/>
    </source>
</evidence>
<evidence type="ECO:0000256" key="1">
    <source>
        <dbReference type="ARBA" id="ARBA00004141"/>
    </source>
</evidence>
<evidence type="ECO:0000256" key="2">
    <source>
        <dbReference type="ARBA" id="ARBA00009877"/>
    </source>
</evidence>
<dbReference type="InterPro" id="IPR001708">
    <property type="entry name" value="YidC/ALB3/OXA1/COX18"/>
</dbReference>
<keyword evidence="3 6" id="KW-0812">Transmembrane</keyword>
<dbReference type="GO" id="GO:0005743">
    <property type="term" value="C:mitochondrial inner membrane"/>
    <property type="evidence" value="ECO:0007669"/>
    <property type="project" value="TreeGrafter"/>
</dbReference>
<keyword evidence="11" id="KW-1185">Reference proteome</keyword>
<evidence type="ECO:0000256" key="4">
    <source>
        <dbReference type="ARBA" id="ARBA00022989"/>
    </source>
</evidence>
<feature type="domain" description="Membrane insertase YidC/Oxa/ALB C-terminal" evidence="9">
    <location>
        <begin position="110"/>
        <end position="293"/>
    </location>
</feature>
<dbReference type="GO" id="GO:0032977">
    <property type="term" value="F:membrane insertase activity"/>
    <property type="evidence" value="ECO:0007669"/>
    <property type="project" value="InterPro"/>
</dbReference>
<dbReference type="STRING" id="1314782.A0A165P1E5"/>
<evidence type="ECO:0000256" key="8">
    <source>
        <dbReference type="SAM" id="Phobius"/>
    </source>
</evidence>
<organism evidence="10 11">
    <name type="scientific">Neolentinus lepideus HHB14362 ss-1</name>
    <dbReference type="NCBI Taxonomy" id="1314782"/>
    <lineage>
        <taxon>Eukaryota</taxon>
        <taxon>Fungi</taxon>
        <taxon>Dikarya</taxon>
        <taxon>Basidiomycota</taxon>
        <taxon>Agaricomycotina</taxon>
        <taxon>Agaricomycetes</taxon>
        <taxon>Gloeophyllales</taxon>
        <taxon>Gloeophyllaceae</taxon>
        <taxon>Neolentinus</taxon>
    </lineage>
</organism>
<comment type="similarity">
    <text evidence="2 6">Belongs to the OXA1/ALB3/YidC family.</text>
</comment>
<dbReference type="OrthoDB" id="2436667at2759"/>
<name>A0A165P1E5_9AGAM</name>
<feature type="compositionally biased region" description="Pro residues" evidence="7">
    <location>
        <begin position="308"/>
        <end position="318"/>
    </location>
</feature>
<dbReference type="GO" id="GO:0032979">
    <property type="term" value="P:protein insertion into mitochondrial inner membrane from matrix"/>
    <property type="evidence" value="ECO:0007669"/>
    <property type="project" value="TreeGrafter"/>
</dbReference>
<evidence type="ECO:0000256" key="6">
    <source>
        <dbReference type="RuleBase" id="RU003945"/>
    </source>
</evidence>
<accession>A0A165P1E5</accession>
<evidence type="ECO:0000256" key="5">
    <source>
        <dbReference type="ARBA" id="ARBA00023136"/>
    </source>
</evidence>
<dbReference type="Proteomes" id="UP000076761">
    <property type="component" value="Unassembled WGS sequence"/>
</dbReference>
<dbReference type="InterPro" id="IPR028055">
    <property type="entry name" value="YidC/Oxa/ALB_C"/>
</dbReference>
<dbReference type="Pfam" id="PF02096">
    <property type="entry name" value="60KD_IMP"/>
    <property type="match status" value="1"/>
</dbReference>
<reference evidence="10 11" key="1">
    <citation type="journal article" date="2016" name="Mol. Biol. Evol.">
        <title>Comparative Genomics of Early-Diverging Mushroom-Forming Fungi Provides Insights into the Origins of Lignocellulose Decay Capabilities.</title>
        <authorList>
            <person name="Nagy L.G."/>
            <person name="Riley R."/>
            <person name="Tritt A."/>
            <person name="Adam C."/>
            <person name="Daum C."/>
            <person name="Floudas D."/>
            <person name="Sun H."/>
            <person name="Yadav J.S."/>
            <person name="Pangilinan J."/>
            <person name="Larsson K.H."/>
            <person name="Matsuura K."/>
            <person name="Barry K."/>
            <person name="Labutti K."/>
            <person name="Kuo R."/>
            <person name="Ohm R.A."/>
            <person name="Bhattacharya S.S."/>
            <person name="Shirouzu T."/>
            <person name="Yoshinaga Y."/>
            <person name="Martin F.M."/>
            <person name="Grigoriev I.V."/>
            <person name="Hibbett D.S."/>
        </authorList>
    </citation>
    <scope>NUCLEOTIDE SEQUENCE [LARGE SCALE GENOMIC DNA]</scope>
    <source>
        <strain evidence="10 11">HHB14362 ss-1</strain>
    </source>
</reference>
<keyword evidence="5 8" id="KW-0472">Membrane</keyword>
<sequence length="330" mass="37473">MLVSTCRCRTPCILLSSSSSGRERLPRRTLTTSAIQTFSDGFLDLALAIPYPDSWPAYSSTIILTTIASRLIFTVPFSIWAKKRQWTAEEIVLPKLREAAPGIARDIFKEMKALQIRGTEQEIREHHRKRYSELMKQRRNELYTQYTCSPIPTMLIPPVTQLPIFVGFSMMLAQLSQPPTPFDSESFLTLTSLAHADPTATLPITLGLLTFANVETSRWFISEDKRLAAIETEKRNTERREKGEVVIEPSKIVQSALRAASVGRILIGVMVPGSVALYWVTSAIFGLFQTWIFDWWEARRMRRKRPQTPAPPSPPSTPPSGLRQYTWTRT</sequence>
<evidence type="ECO:0000313" key="10">
    <source>
        <dbReference type="EMBL" id="KZT20393.1"/>
    </source>
</evidence>
<dbReference type="GO" id="GO:0033617">
    <property type="term" value="P:mitochondrial respiratory chain complex IV assembly"/>
    <property type="evidence" value="ECO:0007669"/>
    <property type="project" value="TreeGrafter"/>
</dbReference>
<dbReference type="InParanoid" id="A0A165P1E5"/>
<evidence type="ECO:0000256" key="3">
    <source>
        <dbReference type="ARBA" id="ARBA00022692"/>
    </source>
</evidence>
<feature type="transmembrane region" description="Helical" evidence="8">
    <location>
        <begin position="276"/>
        <end position="296"/>
    </location>
</feature>
<evidence type="ECO:0000313" key="11">
    <source>
        <dbReference type="Proteomes" id="UP000076761"/>
    </source>
</evidence>
<dbReference type="EMBL" id="KV425621">
    <property type="protein sequence ID" value="KZT20393.1"/>
    <property type="molecule type" value="Genomic_DNA"/>
</dbReference>
<dbReference type="PANTHER" id="PTHR12428:SF65">
    <property type="entry name" value="CYTOCHROME C OXIDASE ASSEMBLY PROTEIN COX18, MITOCHONDRIAL"/>
    <property type="match status" value="1"/>
</dbReference>
<proteinExistence type="inferred from homology"/>
<dbReference type="PANTHER" id="PTHR12428">
    <property type="entry name" value="OXA1"/>
    <property type="match status" value="1"/>
</dbReference>
<keyword evidence="4 8" id="KW-1133">Transmembrane helix</keyword>
<dbReference type="AlphaFoldDB" id="A0A165P1E5"/>
<comment type="subcellular location">
    <subcellularLocation>
        <location evidence="1 6">Membrane</location>
        <topology evidence="1 6">Multi-pass membrane protein</topology>
    </subcellularLocation>
</comment>